<evidence type="ECO:0000259" key="5">
    <source>
        <dbReference type="Pfam" id="PF00266"/>
    </source>
</evidence>
<dbReference type="InterPro" id="IPR015422">
    <property type="entry name" value="PyrdxlP-dep_Trfase_small"/>
</dbReference>
<dbReference type="InterPro" id="IPR015421">
    <property type="entry name" value="PyrdxlP-dep_Trfase_major"/>
</dbReference>
<evidence type="ECO:0000256" key="3">
    <source>
        <dbReference type="RuleBase" id="RU004075"/>
    </source>
</evidence>
<dbReference type="PANTHER" id="PTHR43586">
    <property type="entry name" value="CYSTEINE DESULFURASE"/>
    <property type="match status" value="1"/>
</dbReference>
<dbReference type="Gene3D" id="3.40.640.10">
    <property type="entry name" value="Type I PLP-dependent aspartate aminotransferase-like (Major domain)"/>
    <property type="match status" value="1"/>
</dbReference>
<organism evidence="6 7">
    <name type="scientific">Anabaena catenula FACHB-362</name>
    <dbReference type="NCBI Taxonomy" id="2692877"/>
    <lineage>
        <taxon>Bacteria</taxon>
        <taxon>Bacillati</taxon>
        <taxon>Cyanobacteriota</taxon>
        <taxon>Cyanophyceae</taxon>
        <taxon>Nostocales</taxon>
        <taxon>Nostocaceae</taxon>
        <taxon>Anabaena</taxon>
    </lineage>
</organism>
<comment type="caution">
    <text evidence="6">The sequence shown here is derived from an EMBL/GenBank/DDBJ whole genome shotgun (WGS) entry which is preliminary data.</text>
</comment>
<dbReference type="Gene3D" id="3.90.1150.10">
    <property type="entry name" value="Aspartate Aminotransferase, domain 1"/>
    <property type="match status" value="1"/>
</dbReference>
<dbReference type="EMBL" id="JACJTQ010000039">
    <property type="protein sequence ID" value="MBD2694129.1"/>
    <property type="molecule type" value="Genomic_DNA"/>
</dbReference>
<gene>
    <name evidence="6" type="ORF">H6G68_20615</name>
</gene>
<dbReference type="RefSeq" id="WP_190908315.1">
    <property type="nucleotide sequence ID" value="NZ_JACJTQ010000039.1"/>
</dbReference>
<dbReference type="SUPFAM" id="SSF53383">
    <property type="entry name" value="PLP-dependent transferases"/>
    <property type="match status" value="1"/>
</dbReference>
<proteinExistence type="inferred from homology"/>
<accession>A0ABR8J9J8</accession>
<dbReference type="InterPro" id="IPR000192">
    <property type="entry name" value="Aminotrans_V_dom"/>
</dbReference>
<name>A0ABR8J9J8_9NOST</name>
<keyword evidence="7" id="KW-1185">Reference proteome</keyword>
<dbReference type="InterPro" id="IPR015424">
    <property type="entry name" value="PyrdxlP-dep_Trfase"/>
</dbReference>
<keyword evidence="2" id="KW-0663">Pyridoxal phosphate</keyword>
<comment type="cofactor">
    <cofactor evidence="1 4">
        <name>pyridoxal 5'-phosphate</name>
        <dbReference type="ChEBI" id="CHEBI:597326"/>
    </cofactor>
</comment>
<dbReference type="PROSITE" id="PS00595">
    <property type="entry name" value="AA_TRANSFER_CLASS_5"/>
    <property type="match status" value="1"/>
</dbReference>
<keyword evidence="6" id="KW-0032">Aminotransferase</keyword>
<dbReference type="Pfam" id="PF00266">
    <property type="entry name" value="Aminotran_5"/>
    <property type="match status" value="1"/>
</dbReference>
<evidence type="ECO:0000313" key="7">
    <source>
        <dbReference type="Proteomes" id="UP000660381"/>
    </source>
</evidence>
<evidence type="ECO:0000256" key="1">
    <source>
        <dbReference type="ARBA" id="ARBA00001933"/>
    </source>
</evidence>
<dbReference type="Proteomes" id="UP000660381">
    <property type="component" value="Unassembled WGS sequence"/>
</dbReference>
<evidence type="ECO:0000256" key="2">
    <source>
        <dbReference type="ARBA" id="ARBA00022898"/>
    </source>
</evidence>
<dbReference type="GO" id="GO:0008483">
    <property type="term" value="F:transaminase activity"/>
    <property type="evidence" value="ECO:0007669"/>
    <property type="project" value="UniProtKB-KW"/>
</dbReference>
<evidence type="ECO:0000256" key="4">
    <source>
        <dbReference type="RuleBase" id="RU004504"/>
    </source>
</evidence>
<reference evidence="6 7" key="1">
    <citation type="journal article" date="2020" name="ISME J.">
        <title>Comparative genomics reveals insights into cyanobacterial evolution and habitat adaptation.</title>
        <authorList>
            <person name="Chen M.Y."/>
            <person name="Teng W.K."/>
            <person name="Zhao L."/>
            <person name="Hu C.X."/>
            <person name="Zhou Y.K."/>
            <person name="Han B.P."/>
            <person name="Song L.R."/>
            <person name="Shu W.S."/>
        </authorList>
    </citation>
    <scope>NUCLEOTIDE SEQUENCE [LARGE SCALE GENOMIC DNA]</scope>
    <source>
        <strain evidence="6 7">FACHB-362</strain>
    </source>
</reference>
<comment type="similarity">
    <text evidence="3">Belongs to the class-V pyridoxal-phosphate-dependent aminotransferase family.</text>
</comment>
<dbReference type="InterPro" id="IPR020578">
    <property type="entry name" value="Aminotrans_V_PyrdxlP_BS"/>
</dbReference>
<evidence type="ECO:0000313" key="6">
    <source>
        <dbReference type="EMBL" id="MBD2694129.1"/>
    </source>
</evidence>
<feature type="domain" description="Aminotransferase class V" evidence="5">
    <location>
        <begin position="55"/>
        <end position="368"/>
    </location>
</feature>
<sequence length="386" mass="42661">MLHHHRSQFPALGNKVYFNYGGQGPMPQGAMDAISQTQAHIQDIGPFGTEAYRWISPQMQATRKAIASVLNVPFDTITLTGNVTIGCNIGMWGINWQAGDHLLLSDCEHPGVIATAQEISRRFAIEVSICPLKATLNEGDPLSIIAENLRPNTRLVVLSHVLWNTGQVLPLDKIVEICRNNNSLLLVDAAQSVGVLPLNLTDLGVDFYAFTGHKWLCGPAGVGALYVRPEARESLQPTFIGLDGIITNTQAQPVNWQPDGRRYEVSTLATPLYVGLGEAIAIHQKWGTAAERYEQICHNSEYLWRKLTNLPEVKCLKNSPPESGLVSFQLANNQPSLKLVQFLEAQKILTRTIANPNCIRVSVHYLTLESEIDQLINAIKQFTIQN</sequence>
<dbReference type="PANTHER" id="PTHR43586:SF4">
    <property type="entry name" value="ISOPENICILLIN N EPIMERASE"/>
    <property type="match status" value="1"/>
</dbReference>
<keyword evidence="6" id="KW-0808">Transferase</keyword>
<protein>
    <submittedName>
        <fullName evidence="6">Aminotransferase class V-fold PLP-dependent enzyme</fullName>
    </submittedName>
</protein>